<evidence type="ECO:0000256" key="11">
    <source>
        <dbReference type="ARBA" id="ARBA00022833"/>
    </source>
</evidence>
<comment type="catalytic activity">
    <reaction evidence="18 20">
        <text>DNA(n) + a 2'-deoxyribonucleoside 5'-triphosphate = DNA(n+1) + diphosphate</text>
        <dbReference type="Rhea" id="RHEA:22508"/>
        <dbReference type="Rhea" id="RHEA-COMP:17339"/>
        <dbReference type="Rhea" id="RHEA-COMP:17340"/>
        <dbReference type="ChEBI" id="CHEBI:33019"/>
        <dbReference type="ChEBI" id="CHEBI:61560"/>
        <dbReference type="ChEBI" id="CHEBI:173112"/>
        <dbReference type="EC" id="2.7.7.7"/>
    </reaction>
</comment>
<name>A0A9W4DBQ5_BLUGR</name>
<dbReference type="PANTHER" id="PTHR45812">
    <property type="entry name" value="DNA POLYMERASE ZETA CATALYTIC SUBUNIT"/>
    <property type="match status" value="1"/>
</dbReference>
<dbReference type="GO" id="GO:0042276">
    <property type="term" value="P:error-prone translesion synthesis"/>
    <property type="evidence" value="ECO:0007669"/>
    <property type="project" value="TreeGrafter"/>
</dbReference>
<organism evidence="27 28">
    <name type="scientific">Blumeria graminis f. sp. triticale</name>
    <dbReference type="NCBI Taxonomy" id="1689686"/>
    <lineage>
        <taxon>Eukaryota</taxon>
        <taxon>Fungi</taxon>
        <taxon>Dikarya</taxon>
        <taxon>Ascomycota</taxon>
        <taxon>Pezizomycotina</taxon>
        <taxon>Leotiomycetes</taxon>
        <taxon>Erysiphales</taxon>
        <taxon>Erysiphaceae</taxon>
        <taxon>Blumeria</taxon>
    </lineage>
</organism>
<comment type="subunit">
    <text evidence="19">Forms DNA polymerase zeta with REV7.</text>
</comment>
<dbReference type="Pfam" id="PF24055">
    <property type="entry name" value="POL3_N"/>
    <property type="match status" value="1"/>
</dbReference>
<dbReference type="Pfam" id="PF00136">
    <property type="entry name" value="DNA_pol_B"/>
    <property type="match status" value="1"/>
</dbReference>
<comment type="subcellular location">
    <subcellularLocation>
        <location evidence="2 20">Nucleus</location>
    </subcellularLocation>
</comment>
<evidence type="ECO:0000256" key="19">
    <source>
        <dbReference type="ARBA" id="ARBA00066055"/>
    </source>
</evidence>
<keyword evidence="12 20" id="KW-0239">DNA-directed DNA polymerase</keyword>
<feature type="compositionally biased region" description="Polar residues" evidence="21">
    <location>
        <begin position="610"/>
        <end position="619"/>
    </location>
</feature>
<evidence type="ECO:0000256" key="21">
    <source>
        <dbReference type="SAM" id="MobiDB-lite"/>
    </source>
</evidence>
<evidence type="ECO:0000256" key="16">
    <source>
        <dbReference type="ARBA" id="ARBA00023204"/>
    </source>
</evidence>
<keyword evidence="10 20" id="KW-0863">Zinc-finger</keyword>
<evidence type="ECO:0000313" key="28">
    <source>
        <dbReference type="Proteomes" id="UP000683417"/>
    </source>
</evidence>
<keyword evidence="11 20" id="KW-0862">Zinc</keyword>
<evidence type="ECO:0000259" key="24">
    <source>
        <dbReference type="Pfam" id="PF14260"/>
    </source>
</evidence>
<dbReference type="FunFam" id="3.30.420.10:FF:000024">
    <property type="entry name" value="DNA polymerase zeta catalytic subunit"/>
    <property type="match status" value="1"/>
</dbReference>
<evidence type="ECO:0000256" key="15">
    <source>
        <dbReference type="ARBA" id="ARBA00023125"/>
    </source>
</evidence>
<keyword evidence="5 20" id="KW-0808">Transferase</keyword>
<keyword evidence="8 20" id="KW-0479">Metal-binding</keyword>
<evidence type="ECO:0000256" key="20">
    <source>
        <dbReference type="RuleBase" id="RU000442"/>
    </source>
</evidence>
<dbReference type="InterPro" id="IPR056447">
    <property type="entry name" value="REV3_N"/>
</dbReference>
<feature type="domain" description="C4-type zinc-finger of DNA polymerase delta" evidence="24">
    <location>
        <begin position="1645"/>
        <end position="1716"/>
    </location>
</feature>
<feature type="domain" description="DNA polymerase delta/zeta catalytic subunit N-terminal" evidence="25">
    <location>
        <begin position="74"/>
        <end position="155"/>
    </location>
</feature>
<evidence type="ECO:0000259" key="22">
    <source>
        <dbReference type="Pfam" id="PF00136"/>
    </source>
</evidence>
<dbReference type="Pfam" id="PF24065">
    <property type="entry name" value="REV3_N"/>
    <property type="match status" value="1"/>
</dbReference>
<evidence type="ECO:0000256" key="5">
    <source>
        <dbReference type="ARBA" id="ARBA00022679"/>
    </source>
</evidence>
<reference evidence="27" key="1">
    <citation type="submission" date="2020-10" db="EMBL/GenBank/DDBJ databases">
        <authorList>
            <person name="Muller C M."/>
        </authorList>
    </citation>
    <scope>NUCLEOTIDE SEQUENCE</scope>
    <source>
        <strain evidence="27">THUN-12</strain>
    </source>
</reference>
<gene>
    <name evidence="27" type="ORF">BGTH12_LOCUS272</name>
</gene>
<dbReference type="FunFam" id="1.10.287.690:FF:000002">
    <property type="entry name" value="DNA polymerase zeta"/>
    <property type="match status" value="1"/>
</dbReference>
<evidence type="ECO:0000256" key="8">
    <source>
        <dbReference type="ARBA" id="ARBA00022723"/>
    </source>
</evidence>
<dbReference type="InterPro" id="IPR017964">
    <property type="entry name" value="DNA-dir_DNA_pol_B_CS"/>
</dbReference>
<evidence type="ECO:0000259" key="25">
    <source>
        <dbReference type="Pfam" id="PF24055"/>
    </source>
</evidence>
<dbReference type="Pfam" id="PF14260">
    <property type="entry name" value="zf-C4pol"/>
    <property type="match status" value="1"/>
</dbReference>
<keyword evidence="4 20" id="KW-0004">4Fe-4S</keyword>
<evidence type="ECO:0000256" key="7">
    <source>
        <dbReference type="ARBA" id="ARBA00022705"/>
    </source>
</evidence>
<dbReference type="PANTHER" id="PTHR45812:SF1">
    <property type="entry name" value="DNA POLYMERASE ZETA CATALYTIC SUBUNIT"/>
    <property type="match status" value="1"/>
</dbReference>
<dbReference type="CDD" id="cd05534">
    <property type="entry name" value="POLBc_zeta"/>
    <property type="match status" value="1"/>
</dbReference>
<evidence type="ECO:0000259" key="26">
    <source>
        <dbReference type="Pfam" id="PF24065"/>
    </source>
</evidence>
<evidence type="ECO:0000256" key="9">
    <source>
        <dbReference type="ARBA" id="ARBA00022763"/>
    </source>
</evidence>
<feature type="compositionally biased region" description="Basic and acidic residues" evidence="21">
    <location>
        <begin position="569"/>
        <end position="578"/>
    </location>
</feature>
<dbReference type="CDD" id="cd05778">
    <property type="entry name" value="DNA_polB_zeta_exo"/>
    <property type="match status" value="1"/>
</dbReference>
<protein>
    <recommendedName>
        <fullName evidence="20">DNA polymerase</fullName>
        <ecNumber evidence="20">2.7.7.7</ecNumber>
    </recommendedName>
</protein>
<keyword evidence="17 20" id="KW-0539">Nucleus</keyword>
<evidence type="ECO:0000256" key="4">
    <source>
        <dbReference type="ARBA" id="ARBA00022485"/>
    </source>
</evidence>
<evidence type="ECO:0000256" key="17">
    <source>
        <dbReference type="ARBA" id="ARBA00023242"/>
    </source>
</evidence>
<dbReference type="GO" id="GO:0000166">
    <property type="term" value="F:nucleotide binding"/>
    <property type="evidence" value="ECO:0007669"/>
    <property type="project" value="InterPro"/>
</dbReference>
<dbReference type="Pfam" id="PF03104">
    <property type="entry name" value="DNA_pol_B_exo1"/>
    <property type="match status" value="1"/>
</dbReference>
<keyword evidence="15 20" id="KW-0238">DNA-binding</keyword>
<comment type="cofactor">
    <cofactor evidence="1 20">
        <name>[4Fe-4S] cluster</name>
        <dbReference type="ChEBI" id="CHEBI:49883"/>
    </cofactor>
</comment>
<dbReference type="InterPro" id="IPR006133">
    <property type="entry name" value="DNA-dir_DNA_pol_B_exonuc"/>
</dbReference>
<keyword evidence="14 20" id="KW-0411">Iron-sulfur</keyword>
<dbReference type="GO" id="GO:0000724">
    <property type="term" value="P:double-strand break repair via homologous recombination"/>
    <property type="evidence" value="ECO:0007669"/>
    <property type="project" value="TreeGrafter"/>
</dbReference>
<keyword evidence="16" id="KW-0234">DNA repair</keyword>
<evidence type="ECO:0000256" key="14">
    <source>
        <dbReference type="ARBA" id="ARBA00023014"/>
    </source>
</evidence>
<accession>A0A9W4DBQ5</accession>
<comment type="caution">
    <text evidence="27">The sequence shown here is derived from an EMBL/GenBank/DDBJ whole genome shotgun (WGS) entry which is preliminary data.</text>
</comment>
<evidence type="ECO:0000313" key="27">
    <source>
        <dbReference type="EMBL" id="CAD6498914.1"/>
    </source>
</evidence>
<dbReference type="InterPro" id="IPR025687">
    <property type="entry name" value="Znf-C4pol"/>
</dbReference>
<dbReference type="Proteomes" id="UP000683417">
    <property type="component" value="Unassembled WGS sequence"/>
</dbReference>
<dbReference type="EMBL" id="CAJHIT010000001">
    <property type="protein sequence ID" value="CAD6498914.1"/>
    <property type="molecule type" value="Genomic_DNA"/>
</dbReference>
<feature type="domain" description="DNA-directed DNA polymerase family B exonuclease" evidence="23">
    <location>
        <begin position="851"/>
        <end position="1084"/>
    </location>
</feature>
<dbReference type="InterPro" id="IPR030559">
    <property type="entry name" value="PolZ_Rev3"/>
</dbReference>
<dbReference type="GO" id="GO:0005634">
    <property type="term" value="C:nucleus"/>
    <property type="evidence" value="ECO:0007669"/>
    <property type="project" value="UniProtKB-SubCell"/>
</dbReference>
<dbReference type="GO" id="GO:0003677">
    <property type="term" value="F:DNA binding"/>
    <property type="evidence" value="ECO:0007669"/>
    <property type="project" value="UniProtKB-KW"/>
</dbReference>
<evidence type="ECO:0000259" key="23">
    <source>
        <dbReference type="Pfam" id="PF03104"/>
    </source>
</evidence>
<dbReference type="FunFam" id="3.30.342.10:FF:000018">
    <property type="entry name" value="DNA polymerase"/>
    <property type="match status" value="1"/>
</dbReference>
<dbReference type="GO" id="GO:0016035">
    <property type="term" value="C:zeta DNA polymerase complex"/>
    <property type="evidence" value="ECO:0007669"/>
    <property type="project" value="InterPro"/>
</dbReference>
<proteinExistence type="inferred from homology"/>
<evidence type="ECO:0000256" key="6">
    <source>
        <dbReference type="ARBA" id="ARBA00022695"/>
    </source>
</evidence>
<evidence type="ECO:0000256" key="2">
    <source>
        <dbReference type="ARBA" id="ARBA00004123"/>
    </source>
</evidence>
<sequence length="1749" mass="200203">MTYLHQFITSNYDMDTFRVKLDHIDFYRAQPSKLDPCLRCNVSPSQLHNEPKVPIIRIFGATETGQKVCAHVHGAFPYLFVEYGGSLKPNDVGTYIQKLHLGIDHSLAASYRHNGNNYNSRFVARITLVKGIPFYGFHVGYKYFLKIHMLDPLVMTRLSDILRQGTIMKRIFQPYEAHIPYLLQWMIDYNLYGCSYINCSQVLFRAPVPQFENLNHIPHLWHDLSIPPDLISKGETFPRISHCSLEVDICVQDILNRHEIKPRNLHHDFVERLNPFKPNERLVNSMAALWKDETRRRRAQMSDPGLTSSPFPPEVLISMSAGARYSQPGGWIHEEEYKRKIKVLILQEKNNCDGVEVTFKNFVSPEPHEASVKSVLEAVEDLYPHNIRPALGLTPVRKAGFGLENITEAKQDEKKFNNLAKFKDEGHSYDLDNEVLAEELSSQDEAEIVLDGDPLKLLSPCNASYMGDSPKPTLDIFNKDLINGGVGTLNISTNKSRSLSHTDEVGSKVVRFKTGHLNSFEEKQSTLTAEVKLESKISTKRLAGTKISSDHVIKRHRILPSMEHCKVFSERDSSDHLNPEPPRGSVKSPSIFIKTDLTSSPSLMGILNSRKPSNRTISTRQRKKVSRNVAEIQENILPFPVVKDPYHSSHNLWQSQRNKLQSCLDGKENISLPIPRLSIPSPQASTNRYPSSSSFALRSGSQSKTISLVLNSMRRKFPHCSTRNLLAFHKLSPSSSELISTLPDFKLPSFIYQDPFYSNESDIPERARDYAGKEFRLEGLSISFLPDFDATCNTKEIIQRGADDFDWSKVEYSYHKRRQKCRLRSWQIINPPPSYQDVLDWAENEKANSSCLKVQSSSTAKKHIAAQERYPHSQIEGPTQRNKHGFKYSHNQEATSVIQESQHMSLFSLEIHVNTRENLSPDPEKDEIQCLFWCLQLGDIQHEDGMSSNELKLGVITVSDDGLLAQKIQKSVTAEVCQESSELDLIIRIVEIVRRFDPDILTGYELHGSSWGYLIQRAYTKYEYNLCDELSRIKSTAYHVFKKDKDQWGLLVSSAIHITGRHMINIWRAMRNELNLLQYTLENVTFHLLNRRTPHFTWSDLTKWFSSGKTRDLARVMNYYLSRVRLNLEILQRNELIERTSEQARLLGVDFASIISRGSQYKVESLMFRIAKAENFILISPSRKQVGGQNALECLPLVMEPQSAFYTNPVLVLDFQSLYPSVIIAYNYCYSTFLGRIVNWRGRNKMGFTDYTRQQRLVELLQEHINISPNGIMYVKPEIRKSLLAKMLGEILETRVMVKSGMKMDKEDKALQRLLNNRQLALKLIANVTYGYTSASFSGRMPCAEIADSIVQTGRETLEKAIALIHSVKRWGAEVVYGDTDSLFICLKGRTKDQAFDIGEEITKCITDMNPKPIKLKFEKVYLPCVLIAKKRYVGFKYEDRNQIEPEFDAKGIETVRRDGTPAEQKIQEKALKILFRTSDLSQVKNYFVNQCAKMMNGSVSIQDFCFAKEVRMGTYSKKGIPPPGAFISAKRMLTDARDEPQHGERVPYVVIAGAPGARLIDRCVAPEELLGNEENELDSEYYITKNIIPPLERIFNLVGANVRGWYDEMPKIQRIRRVDIKGGKFRDAPPNRRILEAYMKSSSCLVCRERLEMEGPICSNCMSDRPRSILALQQRLNATTRKLLDIQKICQSCSEISPLEEVRCDSKDCPVFYTRIRQGTLLKNEQRLIEPMIGKLANERITLRDLEW</sequence>
<dbReference type="GO" id="GO:0006260">
    <property type="term" value="P:DNA replication"/>
    <property type="evidence" value="ECO:0007669"/>
    <property type="project" value="UniProtKB-KW"/>
</dbReference>
<feature type="domain" description="DNA polymerase zeta catalytic subunit N-terminal" evidence="26">
    <location>
        <begin position="17"/>
        <end position="73"/>
    </location>
</feature>
<dbReference type="FunFam" id="1.10.132.60:FF:000007">
    <property type="entry name" value="DNA polymerase"/>
    <property type="match status" value="1"/>
</dbReference>
<dbReference type="GO" id="GO:0008270">
    <property type="term" value="F:zinc ion binding"/>
    <property type="evidence" value="ECO:0007669"/>
    <property type="project" value="UniProtKB-KW"/>
</dbReference>
<dbReference type="GO" id="GO:0051539">
    <property type="term" value="F:4 iron, 4 sulfur cluster binding"/>
    <property type="evidence" value="ECO:0007669"/>
    <property type="project" value="UniProtKB-KW"/>
</dbReference>
<keyword evidence="7 20" id="KW-0235">DNA replication</keyword>
<evidence type="ECO:0000256" key="18">
    <source>
        <dbReference type="ARBA" id="ARBA00049244"/>
    </source>
</evidence>
<dbReference type="InterPro" id="IPR006172">
    <property type="entry name" value="DNA-dir_DNA_pol_B"/>
</dbReference>
<dbReference type="EC" id="2.7.7.7" evidence="20"/>
<keyword evidence="6 20" id="KW-0548">Nucleotidyltransferase</keyword>
<dbReference type="PROSITE" id="PS00116">
    <property type="entry name" value="DNA_POLYMERASE_B"/>
    <property type="match status" value="1"/>
</dbReference>
<dbReference type="InterPro" id="IPR006134">
    <property type="entry name" value="DNA-dir_DNA_pol_B_multi_dom"/>
</dbReference>
<comment type="similarity">
    <text evidence="3 20">Belongs to the DNA polymerase type-B family.</text>
</comment>
<evidence type="ECO:0000256" key="12">
    <source>
        <dbReference type="ARBA" id="ARBA00022932"/>
    </source>
</evidence>
<evidence type="ECO:0000256" key="3">
    <source>
        <dbReference type="ARBA" id="ARBA00005755"/>
    </source>
</evidence>
<feature type="region of interest" description="Disordered" evidence="21">
    <location>
        <begin position="603"/>
        <end position="625"/>
    </location>
</feature>
<evidence type="ECO:0000256" key="10">
    <source>
        <dbReference type="ARBA" id="ARBA00022771"/>
    </source>
</evidence>
<dbReference type="GO" id="GO:0003887">
    <property type="term" value="F:DNA-directed DNA polymerase activity"/>
    <property type="evidence" value="ECO:0007669"/>
    <property type="project" value="UniProtKB-KW"/>
</dbReference>
<keyword evidence="13 20" id="KW-0408">Iron</keyword>
<dbReference type="InterPro" id="IPR056435">
    <property type="entry name" value="DPOD/Z_N"/>
</dbReference>
<evidence type="ECO:0000256" key="13">
    <source>
        <dbReference type="ARBA" id="ARBA00023004"/>
    </source>
</evidence>
<feature type="region of interest" description="Disordered" evidence="21">
    <location>
        <begin position="569"/>
        <end position="589"/>
    </location>
</feature>
<dbReference type="SMART" id="SM00486">
    <property type="entry name" value="POLBc"/>
    <property type="match status" value="1"/>
</dbReference>
<evidence type="ECO:0000256" key="1">
    <source>
        <dbReference type="ARBA" id="ARBA00001966"/>
    </source>
</evidence>
<feature type="domain" description="DNA-directed DNA polymerase family B multifunctional" evidence="22">
    <location>
        <begin position="1150"/>
        <end position="1597"/>
    </location>
</feature>
<keyword evidence="9" id="KW-0227">DNA damage</keyword>